<dbReference type="Proteomes" id="UP000600214">
    <property type="component" value="Unassembled WGS sequence"/>
</dbReference>
<dbReference type="EMBL" id="BMIA01000001">
    <property type="protein sequence ID" value="GGH20206.1"/>
    <property type="molecule type" value="Genomic_DNA"/>
</dbReference>
<comment type="caution">
    <text evidence="1">The sequence shown here is derived from an EMBL/GenBank/DDBJ whole genome shotgun (WGS) entry which is preliminary data.</text>
</comment>
<accession>A0ABQ1YCK3</accession>
<keyword evidence="2" id="KW-1185">Reference proteome</keyword>
<proteinExistence type="predicted"/>
<sequence length="61" mass="6709">MHKRYNVIFSGEFGGINDGIAWQICHQQAVPYAGWYGCPGLPSQAESLPAVRNTFCQPKPA</sequence>
<evidence type="ECO:0000313" key="2">
    <source>
        <dbReference type="Proteomes" id="UP000600214"/>
    </source>
</evidence>
<name>A0ABQ1YCK3_9BACT</name>
<evidence type="ECO:0000313" key="1">
    <source>
        <dbReference type="EMBL" id="GGH20206.1"/>
    </source>
</evidence>
<reference evidence="2" key="1">
    <citation type="journal article" date="2019" name="Int. J. Syst. Evol. Microbiol.">
        <title>The Global Catalogue of Microorganisms (GCM) 10K type strain sequencing project: providing services to taxonomists for standard genome sequencing and annotation.</title>
        <authorList>
            <consortium name="The Broad Institute Genomics Platform"/>
            <consortium name="The Broad Institute Genome Sequencing Center for Infectious Disease"/>
            <person name="Wu L."/>
            <person name="Ma J."/>
        </authorList>
    </citation>
    <scope>NUCLEOTIDE SEQUENCE [LARGE SCALE GENOMIC DNA]</scope>
    <source>
        <strain evidence="2">CGMCC 1.15288</strain>
    </source>
</reference>
<gene>
    <name evidence="1" type="ORF">GCM10007423_00470</name>
</gene>
<organism evidence="1 2">
    <name type="scientific">Dyadobacter endophyticus</name>
    <dbReference type="NCBI Taxonomy" id="1749036"/>
    <lineage>
        <taxon>Bacteria</taxon>
        <taxon>Pseudomonadati</taxon>
        <taxon>Bacteroidota</taxon>
        <taxon>Cytophagia</taxon>
        <taxon>Cytophagales</taxon>
        <taxon>Spirosomataceae</taxon>
        <taxon>Dyadobacter</taxon>
    </lineage>
</organism>
<protein>
    <submittedName>
        <fullName evidence="1">Uncharacterized protein</fullName>
    </submittedName>
</protein>